<dbReference type="AlphaFoldDB" id="A0ABD5QCJ4"/>
<sequence length="227" mass="26775">MRGSRDSHPYDRPAYGADSLPDELVRIIEEYDYVECMWEGTPVVIALEIFENDVTRPPLLEFESTLVRKRITDHESAEIVFSLTNRCSERVEFESDPPWPFGVPHAIREPDDRRRRDKWDHEALTYPSDVSLQLWTDEYGEYYPVSEDDFPFQYGEWAYFNQDIDTISENETVTTDYRLPLTDDMRPGEYLIPGYFEYDARDGRSEVLRYDITFVLEDDYGSDNPNS</sequence>
<reference evidence="1 2" key="1">
    <citation type="journal article" date="2019" name="Int. J. Syst. Evol. Microbiol.">
        <title>The Global Catalogue of Microorganisms (GCM) 10K type strain sequencing project: providing services to taxonomists for standard genome sequencing and annotation.</title>
        <authorList>
            <consortium name="The Broad Institute Genomics Platform"/>
            <consortium name="The Broad Institute Genome Sequencing Center for Infectious Disease"/>
            <person name="Wu L."/>
            <person name="Ma J."/>
        </authorList>
    </citation>
    <scope>NUCLEOTIDE SEQUENCE [LARGE SCALE GENOMIC DNA]</scope>
    <source>
        <strain evidence="1 2">CGMCC 1.15824</strain>
    </source>
</reference>
<protein>
    <submittedName>
        <fullName evidence="1">Uncharacterized protein</fullName>
    </submittedName>
</protein>
<accession>A0ABD5QCJ4</accession>
<name>A0ABD5QCJ4_9EURY</name>
<proteinExistence type="predicted"/>
<comment type="caution">
    <text evidence="1">The sequence shown here is derived from an EMBL/GenBank/DDBJ whole genome shotgun (WGS) entry which is preliminary data.</text>
</comment>
<dbReference type="EMBL" id="JBHSJG010000026">
    <property type="protein sequence ID" value="MFC4987456.1"/>
    <property type="molecule type" value="Genomic_DNA"/>
</dbReference>
<dbReference type="RefSeq" id="WP_380682808.1">
    <property type="nucleotide sequence ID" value="NZ_JBHSJG010000026.1"/>
</dbReference>
<organism evidence="1 2">
    <name type="scientific">Saliphagus infecundisoli</name>
    <dbReference type="NCBI Taxonomy" id="1849069"/>
    <lineage>
        <taxon>Archaea</taxon>
        <taxon>Methanobacteriati</taxon>
        <taxon>Methanobacteriota</taxon>
        <taxon>Stenosarchaea group</taxon>
        <taxon>Halobacteria</taxon>
        <taxon>Halobacteriales</taxon>
        <taxon>Natrialbaceae</taxon>
        <taxon>Saliphagus</taxon>
    </lineage>
</organism>
<dbReference type="Proteomes" id="UP001595925">
    <property type="component" value="Unassembled WGS sequence"/>
</dbReference>
<gene>
    <name evidence="1" type="ORF">ACFPFO_06715</name>
</gene>
<evidence type="ECO:0000313" key="1">
    <source>
        <dbReference type="EMBL" id="MFC4987456.1"/>
    </source>
</evidence>
<evidence type="ECO:0000313" key="2">
    <source>
        <dbReference type="Proteomes" id="UP001595925"/>
    </source>
</evidence>
<keyword evidence="2" id="KW-1185">Reference proteome</keyword>